<evidence type="ECO:0000256" key="1">
    <source>
        <dbReference type="ARBA" id="ARBA00009381"/>
    </source>
</evidence>
<comment type="caution">
    <text evidence="5">The sequence shown here is derived from an EMBL/GenBank/DDBJ whole genome shotgun (WGS) entry which is preliminary data.</text>
</comment>
<name>A0A318KJU1_9NEIS</name>
<dbReference type="GO" id="GO:0016787">
    <property type="term" value="F:hydrolase activity"/>
    <property type="evidence" value="ECO:0007669"/>
    <property type="project" value="UniProtKB-KW"/>
</dbReference>
<dbReference type="SUPFAM" id="SSF56235">
    <property type="entry name" value="N-terminal nucleophile aminohydrolases (Ntn hydrolases)"/>
    <property type="match status" value="1"/>
</dbReference>
<evidence type="ECO:0000256" key="2">
    <source>
        <dbReference type="ARBA" id="ARBA00022679"/>
    </source>
</evidence>
<dbReference type="Gene3D" id="3.60.20.40">
    <property type="match status" value="1"/>
</dbReference>
<proteinExistence type="inferred from homology"/>
<accession>A0A318KJU1</accession>
<gene>
    <name evidence="5" type="ORF">DFR34_1281</name>
</gene>
<dbReference type="InterPro" id="IPR051792">
    <property type="entry name" value="GGT_bact"/>
</dbReference>
<evidence type="ECO:0000256" key="4">
    <source>
        <dbReference type="ARBA" id="ARBA00023145"/>
    </source>
</evidence>
<dbReference type="PANTHER" id="PTHR43199">
    <property type="entry name" value="GLUTATHIONE HYDROLASE"/>
    <property type="match status" value="1"/>
</dbReference>
<dbReference type="InterPro" id="IPR043138">
    <property type="entry name" value="GGT_lsub"/>
</dbReference>
<dbReference type="Pfam" id="PF01019">
    <property type="entry name" value="G_glu_transpept"/>
    <property type="match status" value="1"/>
</dbReference>
<reference evidence="5 6" key="1">
    <citation type="submission" date="2018-05" db="EMBL/GenBank/DDBJ databases">
        <title>Genomic Encyclopedia of Type Strains, Phase IV (KMG-IV): sequencing the most valuable type-strain genomes for metagenomic binning, comparative biology and taxonomic classification.</title>
        <authorList>
            <person name="Goeker M."/>
        </authorList>
    </citation>
    <scope>NUCLEOTIDE SEQUENCE [LARGE SCALE GENOMIC DNA]</scope>
    <source>
        <strain evidence="5 6">DSM 29661</strain>
    </source>
</reference>
<dbReference type="Proteomes" id="UP000247555">
    <property type="component" value="Unassembled WGS sequence"/>
</dbReference>
<organism evidence="5 6">
    <name type="scientific">Rivihabitans pingtungensis</name>
    <dbReference type="NCBI Taxonomy" id="1054498"/>
    <lineage>
        <taxon>Bacteria</taxon>
        <taxon>Pseudomonadati</taxon>
        <taxon>Pseudomonadota</taxon>
        <taxon>Betaproteobacteria</taxon>
        <taxon>Neisseriales</taxon>
        <taxon>Aquaspirillaceae</taxon>
        <taxon>Rivihabitans</taxon>
    </lineage>
</organism>
<dbReference type="Gene3D" id="1.10.246.130">
    <property type="match status" value="1"/>
</dbReference>
<dbReference type="PANTHER" id="PTHR43199:SF1">
    <property type="entry name" value="GLUTATHIONE HYDROLASE PROENZYME"/>
    <property type="match status" value="1"/>
</dbReference>
<dbReference type="OrthoDB" id="5297205at2"/>
<keyword evidence="2 5" id="KW-0808">Transferase</keyword>
<dbReference type="RefSeq" id="WP_158281852.1">
    <property type="nucleotide sequence ID" value="NZ_QJKI01000028.1"/>
</dbReference>
<dbReference type="InterPro" id="IPR029055">
    <property type="entry name" value="Ntn_hydrolases_N"/>
</dbReference>
<keyword evidence="4" id="KW-0865">Zymogen</keyword>
<keyword evidence="3" id="KW-0378">Hydrolase</keyword>
<dbReference type="GO" id="GO:0016740">
    <property type="term" value="F:transferase activity"/>
    <property type="evidence" value="ECO:0007669"/>
    <property type="project" value="UniProtKB-KW"/>
</dbReference>
<sequence length="430" mass="46571">MLYAAHQQHGKLPWAALAQPAIQLAEQGFAVSPRLYTLLVQETRLQADANARRYFFSEDGRPRPVGSLLRNPDYADTLRRIARQGPAGFYQGPVAADMVRAVQNHPTPGDLTLADLASYRPKQRAPLCGPYRQWQVCGMGAPSSGGVAVLQLLGMLARFQLNTLPPTSADAVHLYSEAGRLAFADRERYLADPDFVAVPQAGLIAPDYLAARSQLIDPQRSHGPARAGEPAGVKLSAWGRDAAPELPSTTHLVAFDRDGRAASMTSSVEDAFGSRIMVRGFLLNNQMTDFSFLPEQDGAPVANRIQPGKRPRSAMSPTLVLDQQGQVQMAVGSPGGSLIIHYVAQALLGLLEWRLDPQAAANLPHYGSRNGPTELEADQQLERLVEPLRQRGHEVKLTPMTSGLSIIVRQPQGGYLGGADPRREGKVSGF</sequence>
<evidence type="ECO:0000313" key="5">
    <source>
        <dbReference type="EMBL" id="PXX75061.1"/>
    </source>
</evidence>
<evidence type="ECO:0000256" key="3">
    <source>
        <dbReference type="ARBA" id="ARBA00022801"/>
    </source>
</evidence>
<comment type="similarity">
    <text evidence="1">Belongs to the gamma-glutamyltransferase family.</text>
</comment>
<evidence type="ECO:0000313" key="6">
    <source>
        <dbReference type="Proteomes" id="UP000247555"/>
    </source>
</evidence>
<dbReference type="InterPro" id="IPR043137">
    <property type="entry name" value="GGT_ssub_C"/>
</dbReference>
<dbReference type="EMBL" id="QJKI01000028">
    <property type="protein sequence ID" value="PXX75061.1"/>
    <property type="molecule type" value="Genomic_DNA"/>
</dbReference>
<dbReference type="AlphaFoldDB" id="A0A318KJU1"/>
<protein>
    <submittedName>
        <fullName evidence="5">Gamma-glutamyltransferase 1</fullName>
    </submittedName>
</protein>
<keyword evidence="6" id="KW-1185">Reference proteome</keyword>
<dbReference type="PRINTS" id="PR01210">
    <property type="entry name" value="GGTRANSPTASE"/>
</dbReference>